<protein>
    <submittedName>
        <fullName evidence="2">Ribosomal-protein-L7/L12-serine acetyltransferase</fullName>
    </submittedName>
</protein>
<dbReference type="PANTHER" id="PTHR43441">
    <property type="entry name" value="RIBOSOMAL-PROTEIN-SERINE ACETYLTRANSFERASE"/>
    <property type="match status" value="1"/>
</dbReference>
<reference evidence="2 3" key="1">
    <citation type="submission" date="2019-11" db="EMBL/GenBank/DDBJ databases">
        <title>Comparative genomics of hydrocarbon-degrading Desulfosarcina strains.</title>
        <authorList>
            <person name="Watanabe M."/>
            <person name="Kojima H."/>
            <person name="Fukui M."/>
        </authorList>
    </citation>
    <scope>NUCLEOTIDE SEQUENCE [LARGE SCALE GENOMIC DNA]</scope>
    <source>
        <strain evidence="2 3">PP31</strain>
    </source>
</reference>
<gene>
    <name evidence="2" type="ORF">DSCW_14080</name>
</gene>
<dbReference type="GO" id="GO:0005737">
    <property type="term" value="C:cytoplasm"/>
    <property type="evidence" value="ECO:0007669"/>
    <property type="project" value="TreeGrafter"/>
</dbReference>
<organism evidence="2 3">
    <name type="scientific">Desulfosarcina widdelii</name>
    <dbReference type="NCBI Taxonomy" id="947919"/>
    <lineage>
        <taxon>Bacteria</taxon>
        <taxon>Pseudomonadati</taxon>
        <taxon>Thermodesulfobacteriota</taxon>
        <taxon>Desulfobacteria</taxon>
        <taxon>Desulfobacterales</taxon>
        <taxon>Desulfosarcinaceae</taxon>
        <taxon>Desulfosarcina</taxon>
    </lineage>
</organism>
<dbReference type="PANTHER" id="PTHR43441:SF12">
    <property type="entry name" value="RIBOSOMAL N-ACETYLTRANSFERASE YDAF-RELATED"/>
    <property type="match status" value="1"/>
</dbReference>
<dbReference type="EMBL" id="AP021875">
    <property type="protein sequence ID" value="BBO73991.1"/>
    <property type="molecule type" value="Genomic_DNA"/>
</dbReference>
<dbReference type="InterPro" id="IPR051908">
    <property type="entry name" value="Ribosomal_N-acetyltransferase"/>
</dbReference>
<dbReference type="GO" id="GO:0008999">
    <property type="term" value="F:protein-N-terminal-alanine acetyltransferase activity"/>
    <property type="evidence" value="ECO:0007669"/>
    <property type="project" value="TreeGrafter"/>
</dbReference>
<dbReference type="InterPro" id="IPR000182">
    <property type="entry name" value="GNAT_dom"/>
</dbReference>
<dbReference type="AlphaFoldDB" id="A0A5K7Z372"/>
<dbReference type="RefSeq" id="WP_155303054.1">
    <property type="nucleotide sequence ID" value="NZ_AP021875.1"/>
</dbReference>
<dbReference type="Pfam" id="PF13302">
    <property type="entry name" value="Acetyltransf_3"/>
    <property type="match status" value="1"/>
</dbReference>
<evidence type="ECO:0000313" key="3">
    <source>
        <dbReference type="Proteomes" id="UP000427769"/>
    </source>
</evidence>
<dbReference type="Gene3D" id="3.40.630.30">
    <property type="match status" value="1"/>
</dbReference>
<sequence length="182" mass="21137">MFFREIEKDLRLALTVPQFAEPLFALTDQNREHLKVWLPWLDTVQEVGDTKMFIRDQLIRFAKEEALHLSVFNNNQIVGVVGFNQLDHVNGVGMIGYWLGEEYTGNGVMTKAVKEVIHIGFESWPLQKVEIHCAVDNTVSRAIPERLGFREEGTIRRTAKVNDKHQDHVIYGLLKEEYIFRK</sequence>
<accession>A0A5K7Z372</accession>
<dbReference type="SUPFAM" id="SSF55729">
    <property type="entry name" value="Acyl-CoA N-acyltransferases (Nat)"/>
    <property type="match status" value="1"/>
</dbReference>
<dbReference type="Proteomes" id="UP000427769">
    <property type="component" value="Chromosome"/>
</dbReference>
<dbReference type="OrthoDB" id="5191051at2"/>
<feature type="domain" description="N-acetyltransferase" evidence="1">
    <location>
        <begin position="21"/>
        <end position="176"/>
    </location>
</feature>
<keyword evidence="3" id="KW-1185">Reference proteome</keyword>
<dbReference type="InterPro" id="IPR016181">
    <property type="entry name" value="Acyl_CoA_acyltransferase"/>
</dbReference>
<dbReference type="KEGG" id="dwd:DSCW_14080"/>
<evidence type="ECO:0000313" key="2">
    <source>
        <dbReference type="EMBL" id="BBO73991.1"/>
    </source>
</evidence>
<keyword evidence="2" id="KW-0808">Transferase</keyword>
<name>A0A5K7Z372_9BACT</name>
<proteinExistence type="predicted"/>
<dbReference type="GO" id="GO:1990189">
    <property type="term" value="F:protein N-terminal-serine acetyltransferase activity"/>
    <property type="evidence" value="ECO:0007669"/>
    <property type="project" value="TreeGrafter"/>
</dbReference>
<evidence type="ECO:0000259" key="1">
    <source>
        <dbReference type="PROSITE" id="PS51186"/>
    </source>
</evidence>
<dbReference type="PROSITE" id="PS51186">
    <property type="entry name" value="GNAT"/>
    <property type="match status" value="1"/>
</dbReference>